<dbReference type="SMART" id="SM00091">
    <property type="entry name" value="PAS"/>
    <property type="match status" value="1"/>
</dbReference>
<dbReference type="SMART" id="SM00086">
    <property type="entry name" value="PAC"/>
    <property type="match status" value="1"/>
</dbReference>
<dbReference type="OrthoDB" id="9770795at2"/>
<dbReference type="EC" id="2.7.13.3" evidence="3"/>
<keyword evidence="8" id="KW-0418">Kinase</keyword>
<dbReference type="Pfam" id="PF13426">
    <property type="entry name" value="PAS_9"/>
    <property type="match status" value="1"/>
</dbReference>
<keyword evidence="4" id="KW-0597">Phosphoprotein</keyword>
<evidence type="ECO:0000256" key="14">
    <source>
        <dbReference type="SAM" id="Phobius"/>
    </source>
</evidence>
<keyword evidence="12 14" id="KW-0472">Membrane</keyword>
<dbReference type="Pfam" id="PF00512">
    <property type="entry name" value="HisKA"/>
    <property type="match status" value="1"/>
</dbReference>
<dbReference type="FunFam" id="3.30.565.10:FF:000010">
    <property type="entry name" value="Sensor histidine kinase RcsC"/>
    <property type="match status" value="1"/>
</dbReference>
<dbReference type="GO" id="GO:0016020">
    <property type="term" value="C:membrane"/>
    <property type="evidence" value="ECO:0007669"/>
    <property type="project" value="UniProtKB-SubCell"/>
</dbReference>
<dbReference type="Proteomes" id="UP000426424">
    <property type="component" value="Chromosome"/>
</dbReference>
<dbReference type="Gene3D" id="3.30.450.20">
    <property type="entry name" value="PAS domain"/>
    <property type="match status" value="2"/>
</dbReference>
<evidence type="ECO:0000256" key="6">
    <source>
        <dbReference type="ARBA" id="ARBA00022692"/>
    </source>
</evidence>
<evidence type="ECO:0000313" key="19">
    <source>
        <dbReference type="Proteomes" id="UP000426424"/>
    </source>
</evidence>
<name>A0A6I6EDN3_THETI</name>
<evidence type="ECO:0000256" key="7">
    <source>
        <dbReference type="ARBA" id="ARBA00022741"/>
    </source>
</evidence>
<evidence type="ECO:0000256" key="1">
    <source>
        <dbReference type="ARBA" id="ARBA00000085"/>
    </source>
</evidence>
<evidence type="ECO:0000256" key="9">
    <source>
        <dbReference type="ARBA" id="ARBA00022840"/>
    </source>
</evidence>
<keyword evidence="11" id="KW-0902">Two-component regulatory system</keyword>
<dbReference type="AlphaFoldDB" id="A0A6I6EDN3"/>
<evidence type="ECO:0000256" key="4">
    <source>
        <dbReference type="ARBA" id="ARBA00022553"/>
    </source>
</evidence>
<evidence type="ECO:0000256" key="2">
    <source>
        <dbReference type="ARBA" id="ARBA00004370"/>
    </source>
</evidence>
<evidence type="ECO:0000256" key="12">
    <source>
        <dbReference type="ARBA" id="ARBA00023136"/>
    </source>
</evidence>
<keyword evidence="10 14" id="KW-1133">Transmembrane helix</keyword>
<dbReference type="InterPro" id="IPR005467">
    <property type="entry name" value="His_kinase_dom"/>
</dbReference>
<dbReference type="Gene3D" id="1.10.287.130">
    <property type="match status" value="1"/>
</dbReference>
<dbReference type="KEGG" id="ttp:E6P07_10830"/>
<feature type="region of interest" description="Disordered" evidence="13">
    <location>
        <begin position="705"/>
        <end position="734"/>
    </location>
</feature>
<dbReference type="Gene3D" id="3.30.565.10">
    <property type="entry name" value="Histidine kinase-like ATPase, C-terminal domain"/>
    <property type="match status" value="1"/>
</dbReference>
<feature type="domain" description="PAS" evidence="16">
    <location>
        <begin position="354"/>
        <end position="400"/>
    </location>
</feature>
<dbReference type="InterPro" id="IPR035965">
    <property type="entry name" value="PAS-like_dom_sf"/>
</dbReference>
<keyword evidence="19" id="KW-1185">Reference proteome</keyword>
<dbReference type="GO" id="GO:0000155">
    <property type="term" value="F:phosphorelay sensor kinase activity"/>
    <property type="evidence" value="ECO:0007669"/>
    <property type="project" value="InterPro"/>
</dbReference>
<dbReference type="PROSITE" id="PS50109">
    <property type="entry name" value="HIS_KIN"/>
    <property type="match status" value="1"/>
</dbReference>
<protein>
    <recommendedName>
        <fullName evidence="3">histidine kinase</fullName>
        <ecNumber evidence="3">2.7.13.3</ecNumber>
    </recommendedName>
</protein>
<evidence type="ECO:0000259" key="16">
    <source>
        <dbReference type="PROSITE" id="PS50112"/>
    </source>
</evidence>
<dbReference type="PANTHER" id="PTHR43047">
    <property type="entry name" value="TWO-COMPONENT HISTIDINE PROTEIN KINASE"/>
    <property type="match status" value="1"/>
</dbReference>
<dbReference type="PRINTS" id="PR00344">
    <property type="entry name" value="BCTRLSENSOR"/>
</dbReference>
<reference evidence="18 19" key="1">
    <citation type="submission" date="2019-12" db="EMBL/GenBank/DDBJ databases">
        <title>The complete genome of the thermophilic, anoxygenic phototrophic gammaproteobacterium Thermochromatium tepidum.</title>
        <authorList>
            <person name="Sattley W.M."/>
            <person name="Swingley W.D."/>
            <person name="Burchell B.M."/>
            <person name="Gurbani S.A."/>
            <person name="Kujawa C.M."/>
            <person name="Nuccio D.A."/>
            <person name="Schladweiler J."/>
            <person name="Shaffer K.N."/>
            <person name="Stokes L.M."/>
            <person name="Touchman J.W."/>
            <person name="Blankenship R.E."/>
            <person name="Madigan M.T."/>
        </authorList>
    </citation>
    <scope>NUCLEOTIDE SEQUENCE [LARGE SCALE GENOMIC DNA]</scope>
    <source>
        <strain evidence="18 19">ATCC 43061</strain>
    </source>
</reference>
<dbReference type="SMART" id="SM00387">
    <property type="entry name" value="HATPase_c"/>
    <property type="match status" value="1"/>
</dbReference>
<evidence type="ECO:0000259" key="15">
    <source>
        <dbReference type="PROSITE" id="PS50109"/>
    </source>
</evidence>
<keyword evidence="7" id="KW-0547">Nucleotide-binding</keyword>
<evidence type="ECO:0000256" key="8">
    <source>
        <dbReference type="ARBA" id="ARBA00022777"/>
    </source>
</evidence>
<keyword evidence="9" id="KW-0067">ATP-binding</keyword>
<dbReference type="EMBL" id="CP039268">
    <property type="protein sequence ID" value="QGU33426.1"/>
    <property type="molecule type" value="Genomic_DNA"/>
</dbReference>
<comment type="catalytic activity">
    <reaction evidence="1">
        <text>ATP + protein L-histidine = ADP + protein N-phospho-L-histidine.</text>
        <dbReference type="EC" id="2.7.13.3"/>
    </reaction>
</comment>
<evidence type="ECO:0000259" key="17">
    <source>
        <dbReference type="PROSITE" id="PS50113"/>
    </source>
</evidence>
<dbReference type="CDD" id="cd00130">
    <property type="entry name" value="PAS"/>
    <property type="match status" value="1"/>
</dbReference>
<feature type="domain" description="Histidine kinase" evidence="15">
    <location>
        <begin position="497"/>
        <end position="720"/>
    </location>
</feature>
<dbReference type="InterPro" id="IPR003594">
    <property type="entry name" value="HATPase_dom"/>
</dbReference>
<evidence type="ECO:0000256" key="3">
    <source>
        <dbReference type="ARBA" id="ARBA00012438"/>
    </source>
</evidence>
<dbReference type="NCBIfam" id="TIGR00229">
    <property type="entry name" value="sensory_box"/>
    <property type="match status" value="1"/>
</dbReference>
<evidence type="ECO:0000256" key="11">
    <source>
        <dbReference type="ARBA" id="ARBA00023012"/>
    </source>
</evidence>
<comment type="subcellular location">
    <subcellularLocation>
        <location evidence="2">Membrane</location>
    </subcellularLocation>
</comment>
<keyword evidence="6 14" id="KW-0812">Transmembrane</keyword>
<dbReference type="InterPro" id="IPR036097">
    <property type="entry name" value="HisK_dim/P_sf"/>
</dbReference>
<dbReference type="SMART" id="SM00388">
    <property type="entry name" value="HisKA"/>
    <property type="match status" value="1"/>
</dbReference>
<dbReference type="GO" id="GO:0005524">
    <property type="term" value="F:ATP binding"/>
    <property type="evidence" value="ECO:0007669"/>
    <property type="project" value="UniProtKB-KW"/>
</dbReference>
<dbReference type="InterPro" id="IPR003661">
    <property type="entry name" value="HisK_dim/P_dom"/>
</dbReference>
<feature type="transmembrane region" description="Helical" evidence="14">
    <location>
        <begin position="39"/>
        <end position="60"/>
    </location>
</feature>
<keyword evidence="5" id="KW-0808">Transferase</keyword>
<gene>
    <name evidence="18" type="ORF">E6P07_10830</name>
</gene>
<dbReference type="CDD" id="cd16922">
    <property type="entry name" value="HATPase_EvgS-ArcB-TorS-like"/>
    <property type="match status" value="1"/>
</dbReference>
<evidence type="ECO:0000256" key="13">
    <source>
        <dbReference type="SAM" id="MobiDB-lite"/>
    </source>
</evidence>
<dbReference type="PROSITE" id="PS50112">
    <property type="entry name" value="PAS"/>
    <property type="match status" value="1"/>
</dbReference>
<accession>A0A6I6EDN3</accession>
<dbReference type="FunFam" id="1.10.287.130:FF:000004">
    <property type="entry name" value="Ethylene receptor 1"/>
    <property type="match status" value="1"/>
</dbReference>
<dbReference type="PANTHER" id="PTHR43047:SF64">
    <property type="entry name" value="HISTIDINE KINASE CONTAINING CHEY-HOMOLOGOUS RECEIVER DOMAIN AND PAS DOMAIN-RELATED"/>
    <property type="match status" value="1"/>
</dbReference>
<evidence type="ECO:0000256" key="10">
    <source>
        <dbReference type="ARBA" id="ARBA00022989"/>
    </source>
</evidence>
<proteinExistence type="predicted"/>
<dbReference type="InterPro" id="IPR000014">
    <property type="entry name" value="PAS"/>
</dbReference>
<organism evidence="18 19">
    <name type="scientific">Thermochromatium tepidum ATCC 43061</name>
    <dbReference type="NCBI Taxonomy" id="316276"/>
    <lineage>
        <taxon>Bacteria</taxon>
        <taxon>Pseudomonadati</taxon>
        <taxon>Pseudomonadota</taxon>
        <taxon>Gammaproteobacteria</taxon>
        <taxon>Chromatiales</taxon>
        <taxon>Chromatiaceae</taxon>
        <taxon>Thermochromatium</taxon>
    </lineage>
</organism>
<dbReference type="InterPro" id="IPR036890">
    <property type="entry name" value="HATPase_C_sf"/>
</dbReference>
<dbReference type="InterPro" id="IPR001610">
    <property type="entry name" value="PAC"/>
</dbReference>
<dbReference type="Pfam" id="PF02518">
    <property type="entry name" value="HATPase_c"/>
    <property type="match status" value="1"/>
</dbReference>
<dbReference type="InterPro" id="IPR000700">
    <property type="entry name" value="PAS-assoc_C"/>
</dbReference>
<dbReference type="CDD" id="cd00082">
    <property type="entry name" value="HisKA"/>
    <property type="match status" value="1"/>
</dbReference>
<evidence type="ECO:0000313" key="18">
    <source>
        <dbReference type="EMBL" id="QGU33426.1"/>
    </source>
</evidence>
<evidence type="ECO:0000256" key="5">
    <source>
        <dbReference type="ARBA" id="ARBA00022679"/>
    </source>
</evidence>
<dbReference type="SUPFAM" id="SSF55785">
    <property type="entry name" value="PYP-like sensor domain (PAS domain)"/>
    <property type="match status" value="1"/>
</dbReference>
<sequence>MADSWRRRGVTDSNPSWCIEPAWHLAVFMPHRESQRHGLILAALVLLASGWMAAFGITLWRLHAKAINDGFIAAQMHARHFEDSLTKTLQVIELGVGNLPPDQDLTDHSALAAYLTALLRPSPFLRSLSILTSEGRVIASSDARNLDLRIDLGGFYPDAGLAGTQLRIGRPWIGRDLANATPSTGDPPPPRSSSLVPVMYSFRLHEGTYWWLAALNPDDFIDHFSQGLPTEEGRVQLLRYDGLLLLSSSPDDIPGRYDQAGAVRAQLEHQEQGELEQTLTGNHRVLTAYRVSRLYPAVIAVHLDRRFIQRQWLGEVHRLSMIVVPILGALSVAILLLWLRSRHLEQQRAELERQRRLTSSVFEASSDAIMLTTPTGEILSTNPAFERMTGYSSAEVLGRNPRLLSSGLHDQAFYRALWDAVITYGHWRGEIVNRRKDGQLYTAILTIDAVRDEQGELKHYVGVTSDITERKRHEIELLAAKEHAERAARAKTTFLSTMSHELRTPMHGILGMTELLLESDLSERQRRQLDAVKRSAETLLAILADILDYTRMDAEQLQIQPGPCDPLRIVRDVMAVYAPQAEKKGLALVLDTHRPAPGCVVVDAGRLHQILDKLTANAVKFTHEGEVRLAAWLDTETGIDGRLWLVIDVTDTGIGIPVELHDCIFEPFVQADGSHTRRYGGTGLGLAIARRLAEALGATLSLESEPGRGSRFSLRIPVQPSTHRPDPSAESPPH</sequence>
<dbReference type="SUPFAM" id="SSF47384">
    <property type="entry name" value="Homodimeric domain of signal transducing histidine kinase"/>
    <property type="match status" value="1"/>
</dbReference>
<dbReference type="SUPFAM" id="SSF55874">
    <property type="entry name" value="ATPase domain of HSP90 chaperone/DNA topoisomerase II/histidine kinase"/>
    <property type="match status" value="1"/>
</dbReference>
<feature type="compositionally biased region" description="Basic and acidic residues" evidence="13">
    <location>
        <begin position="723"/>
        <end position="734"/>
    </location>
</feature>
<feature type="domain" description="PAC" evidence="17">
    <location>
        <begin position="427"/>
        <end position="479"/>
    </location>
</feature>
<dbReference type="InterPro" id="IPR004358">
    <property type="entry name" value="Sig_transdc_His_kin-like_C"/>
</dbReference>
<dbReference type="PROSITE" id="PS50113">
    <property type="entry name" value="PAC"/>
    <property type="match status" value="1"/>
</dbReference>